<dbReference type="PANTHER" id="PTHR12677:SF49">
    <property type="entry name" value="TVP38_TMEM64 FAMILY MEMBRANE PROTEIN"/>
    <property type="match status" value="1"/>
</dbReference>
<keyword evidence="4 6" id="KW-1133">Transmembrane helix</keyword>
<comment type="caution">
    <text evidence="8">The sequence shown here is derived from an EMBL/GenBank/DDBJ whole genome shotgun (WGS) entry which is preliminary data.</text>
</comment>
<reference evidence="9 11" key="2">
    <citation type="submission" date="2017-03" db="EMBL/GenBank/DDBJ databases">
        <title>wgs assembly of Dolosigranulum pigrum KPL CDC strains.</title>
        <authorList>
            <person name="Brugger S.D."/>
            <person name="Pettigrew M."/>
            <person name="Kong Y."/>
            <person name="Lemon K.P."/>
        </authorList>
    </citation>
    <scope>NUCLEOTIDE SEQUENCE [LARGE SCALE GENOMIC DNA]</scope>
    <source>
        <strain evidence="9 11">KPL1931_CDC4294-98</strain>
    </source>
</reference>
<dbReference type="InterPro" id="IPR015414">
    <property type="entry name" value="TMEM64"/>
</dbReference>
<organism evidence="8 10">
    <name type="scientific">Dolosigranulum pigrum</name>
    <dbReference type="NCBI Taxonomy" id="29394"/>
    <lineage>
        <taxon>Bacteria</taxon>
        <taxon>Bacillati</taxon>
        <taxon>Bacillota</taxon>
        <taxon>Bacilli</taxon>
        <taxon>Lactobacillales</taxon>
        <taxon>Carnobacteriaceae</taxon>
        <taxon>Dolosigranulum</taxon>
    </lineage>
</organism>
<evidence type="ECO:0000256" key="6">
    <source>
        <dbReference type="RuleBase" id="RU366058"/>
    </source>
</evidence>
<dbReference type="InterPro" id="IPR032816">
    <property type="entry name" value="VTT_dom"/>
</dbReference>
<comment type="similarity">
    <text evidence="6">Belongs to the TVP38/TMEM64 family.</text>
</comment>
<dbReference type="Pfam" id="PF09335">
    <property type="entry name" value="VTT_dom"/>
    <property type="match status" value="1"/>
</dbReference>
<dbReference type="AlphaFoldDB" id="A0A1S8KPW0"/>
<evidence type="ECO:0000313" key="8">
    <source>
        <dbReference type="EMBL" id="OOL81535.1"/>
    </source>
</evidence>
<accession>A0A1S8KPW0</accession>
<feature type="transmembrane region" description="Helical" evidence="6">
    <location>
        <begin position="52"/>
        <end position="83"/>
    </location>
</feature>
<reference evidence="8 10" key="1">
    <citation type="submission" date="2017-01" db="EMBL/GenBank/DDBJ databases">
        <title>Complete Genome Sequence of Dolosigranulum pigrum isolated from a Patient with interstitial lung disease.</title>
        <authorList>
            <person name="Mukhopadhyay R."/>
            <person name="Joaquin J."/>
            <person name="Hogue R."/>
            <person name="Fitzgerald S."/>
            <person name="Jospin G."/>
            <person name="Eisen J.A."/>
            <person name="Chaturvedi V."/>
        </authorList>
    </citation>
    <scope>NUCLEOTIDE SEQUENCE [LARGE SCALE GENOMIC DNA]</scope>
    <source>
        <strain evidence="8 10">15S00348</strain>
    </source>
</reference>
<proteinExistence type="inferred from homology"/>
<dbReference type="RefSeq" id="WP_004635481.1">
    <property type="nucleotide sequence ID" value="NZ_CALUAQ010000008.1"/>
</dbReference>
<evidence type="ECO:0000256" key="4">
    <source>
        <dbReference type="ARBA" id="ARBA00022989"/>
    </source>
</evidence>
<keyword evidence="3 6" id="KW-0812">Transmembrane</keyword>
<comment type="caution">
    <text evidence="6">Lacks conserved residue(s) required for the propagation of feature annotation.</text>
</comment>
<dbReference type="EMBL" id="MUYF01000003">
    <property type="protein sequence ID" value="OOL81535.1"/>
    <property type="molecule type" value="Genomic_DNA"/>
</dbReference>
<feature type="transmembrane region" description="Helical" evidence="6">
    <location>
        <begin position="12"/>
        <end position="31"/>
    </location>
</feature>
<evidence type="ECO:0000313" key="11">
    <source>
        <dbReference type="Proteomes" id="UP000249099"/>
    </source>
</evidence>
<name>A0A1S8KPW0_9LACT</name>
<dbReference type="EMBL" id="NAQV01000004">
    <property type="protein sequence ID" value="RAN64893.1"/>
    <property type="molecule type" value="Genomic_DNA"/>
</dbReference>
<evidence type="ECO:0000313" key="9">
    <source>
        <dbReference type="EMBL" id="RAN64893.1"/>
    </source>
</evidence>
<protein>
    <recommendedName>
        <fullName evidence="6">TVP38/TMEM64 family membrane protein</fullName>
    </recommendedName>
</protein>
<evidence type="ECO:0000256" key="1">
    <source>
        <dbReference type="ARBA" id="ARBA00004651"/>
    </source>
</evidence>
<feature type="transmembrane region" description="Helical" evidence="6">
    <location>
        <begin position="89"/>
        <end position="107"/>
    </location>
</feature>
<dbReference type="PANTHER" id="PTHR12677">
    <property type="entry name" value="GOLGI APPARATUS MEMBRANE PROTEIN TVP38-RELATED"/>
    <property type="match status" value="1"/>
</dbReference>
<dbReference type="Proteomes" id="UP000249099">
    <property type="component" value="Unassembled WGS sequence"/>
</dbReference>
<gene>
    <name evidence="9" type="ORF">B8A44_01485</name>
    <name evidence="8" type="ORF">BWX42_07355</name>
</gene>
<evidence type="ECO:0000259" key="7">
    <source>
        <dbReference type="Pfam" id="PF09335"/>
    </source>
</evidence>
<comment type="subcellular location">
    <subcellularLocation>
        <location evidence="1 6">Cell membrane</location>
        <topology evidence="1 6">Multi-pass membrane protein</topology>
    </subcellularLocation>
</comment>
<feature type="domain" description="VTT" evidence="7">
    <location>
        <begin position="70"/>
        <end position="186"/>
    </location>
</feature>
<keyword evidence="2 6" id="KW-1003">Cell membrane</keyword>
<sequence>MKINTKQSRLIINILNILGIVGTVIFIIWAWRRNLFTDETVMKYYLGKFGPGAPLFFIIIQIIQTVVPIIPGALTIPLGIVVFGHVPGFFYNFIGIMIGSVMNYFLAKKYGRPLVRSLVSEKQYQKYIGKLESSEGFKKLFIGSMFFPVTPADFLCYLAGLSNMKFKTFMFALSAGKPFTLLSYSYGLLFVIRIFNTFV</sequence>
<dbReference type="GO" id="GO:0005886">
    <property type="term" value="C:plasma membrane"/>
    <property type="evidence" value="ECO:0007669"/>
    <property type="project" value="UniProtKB-SubCell"/>
</dbReference>
<dbReference type="Proteomes" id="UP000190409">
    <property type="component" value="Unassembled WGS sequence"/>
</dbReference>
<evidence type="ECO:0000256" key="2">
    <source>
        <dbReference type="ARBA" id="ARBA00022475"/>
    </source>
</evidence>
<evidence type="ECO:0000313" key="10">
    <source>
        <dbReference type="Proteomes" id="UP000190409"/>
    </source>
</evidence>
<keyword evidence="5 6" id="KW-0472">Membrane</keyword>
<dbReference type="GeneID" id="42694056"/>
<evidence type="ECO:0000256" key="3">
    <source>
        <dbReference type="ARBA" id="ARBA00022692"/>
    </source>
</evidence>
<evidence type="ECO:0000256" key="5">
    <source>
        <dbReference type="ARBA" id="ARBA00023136"/>
    </source>
</evidence>
<feature type="transmembrane region" description="Helical" evidence="6">
    <location>
        <begin position="140"/>
        <end position="161"/>
    </location>
</feature>